<evidence type="ECO:0000256" key="5">
    <source>
        <dbReference type="ARBA" id="ARBA00022801"/>
    </source>
</evidence>
<dbReference type="RefSeq" id="WP_092866219.1">
    <property type="nucleotide sequence ID" value="NZ_FPCH01000001.1"/>
</dbReference>
<name>A0A1I7MXM8_9HYPH</name>
<evidence type="ECO:0000256" key="7">
    <source>
        <dbReference type="ARBA" id="ARBA00023049"/>
    </source>
</evidence>
<accession>A0A1I7MXM8</accession>
<dbReference type="SUPFAM" id="SSF55166">
    <property type="entry name" value="Hedgehog/DD-peptidase"/>
    <property type="match status" value="1"/>
</dbReference>
<evidence type="ECO:0000313" key="10">
    <source>
        <dbReference type="Proteomes" id="UP000199423"/>
    </source>
</evidence>
<dbReference type="AlphaFoldDB" id="A0A1I7MXM8"/>
<keyword evidence="4" id="KW-0574">Periplasm</keyword>
<dbReference type="Pfam" id="PF03411">
    <property type="entry name" value="Peptidase_M74"/>
    <property type="match status" value="1"/>
</dbReference>
<organism evidence="9 10">
    <name type="scientific">Hyphomicrobium facile</name>
    <dbReference type="NCBI Taxonomy" id="51670"/>
    <lineage>
        <taxon>Bacteria</taxon>
        <taxon>Pseudomonadati</taxon>
        <taxon>Pseudomonadota</taxon>
        <taxon>Alphaproteobacteria</taxon>
        <taxon>Hyphomicrobiales</taxon>
        <taxon>Hyphomicrobiaceae</taxon>
        <taxon>Hyphomicrobium</taxon>
    </lineage>
</organism>
<gene>
    <name evidence="9" type="ORF">SAMN04488557_0697</name>
</gene>
<evidence type="ECO:0000313" key="9">
    <source>
        <dbReference type="EMBL" id="SFV27179.1"/>
    </source>
</evidence>
<proteinExistence type="predicted"/>
<keyword evidence="3" id="KW-0732">Signal</keyword>
<evidence type="ECO:0000256" key="8">
    <source>
        <dbReference type="SAM" id="MobiDB-lite"/>
    </source>
</evidence>
<keyword evidence="2" id="KW-0479">Metal-binding</keyword>
<dbReference type="Proteomes" id="UP000199423">
    <property type="component" value="Unassembled WGS sequence"/>
</dbReference>
<evidence type="ECO:0000256" key="3">
    <source>
        <dbReference type="ARBA" id="ARBA00022729"/>
    </source>
</evidence>
<evidence type="ECO:0000256" key="1">
    <source>
        <dbReference type="ARBA" id="ARBA00022670"/>
    </source>
</evidence>
<dbReference type="EMBL" id="FPCH01000001">
    <property type="protein sequence ID" value="SFV27179.1"/>
    <property type="molecule type" value="Genomic_DNA"/>
</dbReference>
<keyword evidence="10" id="KW-1185">Reference proteome</keyword>
<feature type="region of interest" description="Disordered" evidence="8">
    <location>
        <begin position="43"/>
        <end position="167"/>
    </location>
</feature>
<keyword evidence="6" id="KW-0862">Zinc</keyword>
<dbReference type="NCBIfam" id="NF006947">
    <property type="entry name" value="PRK09429.1"/>
    <property type="match status" value="1"/>
</dbReference>
<protein>
    <submittedName>
        <fullName evidence="9">Penicillin-insensitive murein endopeptidase</fullName>
    </submittedName>
</protein>
<dbReference type="GO" id="GO:0030288">
    <property type="term" value="C:outer membrane-bounded periplasmic space"/>
    <property type="evidence" value="ECO:0007669"/>
    <property type="project" value="InterPro"/>
</dbReference>
<keyword evidence="1" id="KW-0645">Protease</keyword>
<dbReference type="InterPro" id="IPR009045">
    <property type="entry name" value="Zn_M74/Hedgehog-like"/>
</dbReference>
<dbReference type="OrthoDB" id="1467367at2"/>
<evidence type="ECO:0000256" key="2">
    <source>
        <dbReference type="ARBA" id="ARBA00022723"/>
    </source>
</evidence>
<dbReference type="GO" id="GO:0046872">
    <property type="term" value="F:metal ion binding"/>
    <property type="evidence" value="ECO:0007669"/>
    <property type="project" value="UniProtKB-KW"/>
</dbReference>
<feature type="compositionally biased region" description="Basic and acidic residues" evidence="8">
    <location>
        <begin position="59"/>
        <end position="84"/>
    </location>
</feature>
<dbReference type="GO" id="GO:0008237">
    <property type="term" value="F:metallopeptidase activity"/>
    <property type="evidence" value="ECO:0007669"/>
    <property type="project" value="UniProtKB-KW"/>
</dbReference>
<dbReference type="STRING" id="51670.SAMN04488557_0697"/>
<dbReference type="Gene3D" id="3.30.1380.10">
    <property type="match status" value="1"/>
</dbReference>
<dbReference type="GO" id="GO:0006508">
    <property type="term" value="P:proteolysis"/>
    <property type="evidence" value="ECO:0007669"/>
    <property type="project" value="UniProtKB-KW"/>
</dbReference>
<sequence length="510" mass="54382">MRAARLLVLAVFCAMAMVWAPLLQWPGVPLSVLDFIGPLRAEPQQVDDSSGVPVAPDPVHPDPVRPDARSDTRPDAGNHADTGHHVPLPAFVPRSGVLTNSSESGPEGEESQATSATPAASSTDTTTGSVTTKHPSGAAPSSSKARTVSIKVEPIPGTEQAEPSKTPVWPKFIGAKNLFGAAKVPAKLEARAIGTYSRGCLAGAVPLPIDGPAWQEMRLSRNRNWGHPKLIALVERFAKDAQKLDGWPGLLVGDIAQPRGGPMITGHASHQIGLDADIWLTPMPDRRLTPKEREEMQATSMLDGTSVAVDPQIFTEKQTALIKRAASYPEVERIFVHPAIKKALCQTKDTDRKWLGKVRPWFGHYYHFHMRIKCPEGFAGCAPQPPPTGDDGCGKEVDQWLAKVIPSKTPLEPVPPPVSGVKPPKPPLMLAELPKECQAVLESGPEPVTVPPEALMTPLQVKKTLAKAAAVHATIANAAPVPGTKGLPAHLANSPALRPHLKKAATVDPK</sequence>
<evidence type="ECO:0000256" key="4">
    <source>
        <dbReference type="ARBA" id="ARBA00022764"/>
    </source>
</evidence>
<keyword evidence="7" id="KW-0482">Metalloprotease</keyword>
<reference evidence="10" key="1">
    <citation type="submission" date="2016-10" db="EMBL/GenBank/DDBJ databases">
        <authorList>
            <person name="Varghese N."/>
            <person name="Submissions S."/>
        </authorList>
    </citation>
    <scope>NUCLEOTIDE SEQUENCE [LARGE SCALE GENOMIC DNA]</scope>
    <source>
        <strain evidence="10">DSM 1565</strain>
    </source>
</reference>
<dbReference type="GO" id="GO:0004252">
    <property type="term" value="F:serine-type endopeptidase activity"/>
    <property type="evidence" value="ECO:0007669"/>
    <property type="project" value="InterPro"/>
</dbReference>
<keyword evidence="5" id="KW-0378">Hydrolase</keyword>
<dbReference type="InterPro" id="IPR005073">
    <property type="entry name" value="Peptidase_M74"/>
</dbReference>
<evidence type="ECO:0000256" key="6">
    <source>
        <dbReference type="ARBA" id="ARBA00022833"/>
    </source>
</evidence>
<feature type="compositionally biased region" description="Low complexity" evidence="8">
    <location>
        <begin position="101"/>
        <end position="132"/>
    </location>
</feature>